<protein>
    <submittedName>
        <fullName evidence="5">Metallo-beta-lactamase family protein</fullName>
    </submittedName>
    <submittedName>
        <fullName evidence="4">Ribonuclease</fullName>
        <ecNumber evidence="4">3.1.-.-</ecNumber>
    </submittedName>
</protein>
<dbReference type="Gene3D" id="3.40.50.10890">
    <property type="match status" value="1"/>
</dbReference>
<keyword evidence="6" id="KW-1185">Reference proteome</keyword>
<evidence type="ECO:0000259" key="3">
    <source>
        <dbReference type="SMART" id="SM01027"/>
    </source>
</evidence>
<dbReference type="EMBL" id="CP014223">
    <property type="protein sequence ID" value="AMJ39889.1"/>
    <property type="molecule type" value="Genomic_DNA"/>
</dbReference>
<dbReference type="InterPro" id="IPR001279">
    <property type="entry name" value="Metallo-B-lactamas"/>
</dbReference>
<evidence type="ECO:0000256" key="1">
    <source>
        <dbReference type="ARBA" id="ARBA00022801"/>
    </source>
</evidence>
<dbReference type="OrthoDB" id="9803916at2"/>
<proteinExistence type="predicted"/>
<dbReference type="Proteomes" id="UP000068026">
    <property type="component" value="Chromosome"/>
</dbReference>
<dbReference type="PANTHER" id="PTHR11203:SF37">
    <property type="entry name" value="INTEGRATOR COMPLEX SUBUNIT 11"/>
    <property type="match status" value="1"/>
</dbReference>
<dbReference type="Pfam" id="PF07521">
    <property type="entry name" value="RMMBL"/>
    <property type="match status" value="1"/>
</dbReference>
<dbReference type="GO" id="GO:0004521">
    <property type="term" value="F:RNA endonuclease activity"/>
    <property type="evidence" value="ECO:0007669"/>
    <property type="project" value="TreeGrafter"/>
</dbReference>
<dbReference type="InterPro" id="IPR011108">
    <property type="entry name" value="RMMBL"/>
</dbReference>
<evidence type="ECO:0000259" key="2">
    <source>
        <dbReference type="SMART" id="SM00849"/>
    </source>
</evidence>
<reference evidence="6" key="2">
    <citation type="submission" date="2016-01" db="EMBL/GenBank/DDBJ databases">
        <authorList>
            <person name="Poehlein A."/>
            <person name="Schlien K."/>
            <person name="Gottschalk G."/>
            <person name="Buckel W."/>
            <person name="Daniel R."/>
        </authorList>
    </citation>
    <scope>NUCLEOTIDE SEQUENCE [LARGE SCALE GENOMIC DNA]</scope>
    <source>
        <strain evidence="6">X2</strain>
    </source>
</reference>
<dbReference type="Gene3D" id="3.60.15.10">
    <property type="entry name" value="Ribonuclease Z/Hydroxyacylglutathione hydrolase-like"/>
    <property type="match status" value="1"/>
</dbReference>
<dbReference type="SMART" id="SM01027">
    <property type="entry name" value="Beta-Casp"/>
    <property type="match status" value="1"/>
</dbReference>
<feature type="domain" description="Beta-Casp" evidence="3">
    <location>
        <begin position="250"/>
        <end position="379"/>
    </location>
</feature>
<gene>
    <name evidence="4" type="ORF">CPRO_02660</name>
    <name evidence="5" type="ORF">SAMN02745151_00085</name>
</gene>
<reference evidence="7" key="4">
    <citation type="submission" date="2016-11" db="EMBL/GenBank/DDBJ databases">
        <authorList>
            <person name="Jaros S."/>
            <person name="Januszkiewicz K."/>
            <person name="Wedrychowicz H."/>
        </authorList>
    </citation>
    <scope>NUCLEOTIDE SEQUENCE [LARGE SCALE GENOMIC DNA]</scope>
    <source>
        <strain evidence="7">DSM 1682</strain>
    </source>
</reference>
<dbReference type="GO" id="GO:0016787">
    <property type="term" value="F:hydrolase activity"/>
    <property type="evidence" value="ECO:0007669"/>
    <property type="project" value="UniProtKB-KW"/>
</dbReference>
<organism evidence="5 7">
    <name type="scientific">Anaerotignum propionicum DSM 1682</name>
    <dbReference type="NCBI Taxonomy" id="991789"/>
    <lineage>
        <taxon>Bacteria</taxon>
        <taxon>Bacillati</taxon>
        <taxon>Bacillota</taxon>
        <taxon>Clostridia</taxon>
        <taxon>Lachnospirales</taxon>
        <taxon>Anaerotignaceae</taxon>
        <taxon>Anaerotignum</taxon>
    </lineage>
</organism>
<name>A0A0X8V9G9_ANAPI</name>
<dbReference type="PANTHER" id="PTHR11203">
    <property type="entry name" value="CLEAVAGE AND POLYADENYLATION SPECIFICITY FACTOR FAMILY MEMBER"/>
    <property type="match status" value="1"/>
</dbReference>
<dbReference type="KEGG" id="cpro:CPRO_02660"/>
<dbReference type="InterPro" id="IPR036866">
    <property type="entry name" value="RibonucZ/Hydroxyglut_hydro"/>
</dbReference>
<dbReference type="SMART" id="SM00849">
    <property type="entry name" value="Lactamase_B"/>
    <property type="match status" value="1"/>
</dbReference>
<reference evidence="5" key="3">
    <citation type="submission" date="2016-11" db="EMBL/GenBank/DDBJ databases">
        <authorList>
            <person name="Varghese N."/>
            <person name="Submissions S."/>
        </authorList>
    </citation>
    <scope>NUCLEOTIDE SEQUENCE</scope>
    <source>
        <strain evidence="5">DSM 1682</strain>
    </source>
</reference>
<dbReference type="EC" id="3.1.-.-" evidence="4"/>
<dbReference type="CDD" id="cd16295">
    <property type="entry name" value="TTHA0252-CPSF-like_MBL-fold"/>
    <property type="match status" value="1"/>
</dbReference>
<feature type="domain" description="Metallo-beta-lactamase" evidence="2">
    <location>
        <begin position="13"/>
        <end position="245"/>
    </location>
</feature>
<dbReference type="AlphaFoldDB" id="A0A0X8V9G9"/>
<evidence type="ECO:0000313" key="6">
    <source>
        <dbReference type="Proteomes" id="UP000068026"/>
    </source>
</evidence>
<evidence type="ECO:0000313" key="7">
    <source>
        <dbReference type="Proteomes" id="UP000184204"/>
    </source>
</evidence>
<dbReference type="InterPro" id="IPR050698">
    <property type="entry name" value="MBL"/>
</dbReference>
<evidence type="ECO:0000313" key="4">
    <source>
        <dbReference type="EMBL" id="AMJ39889.1"/>
    </source>
</evidence>
<dbReference type="EMBL" id="FQUA01000001">
    <property type="protein sequence ID" value="SHE27553.1"/>
    <property type="molecule type" value="Genomic_DNA"/>
</dbReference>
<dbReference type="Pfam" id="PF00753">
    <property type="entry name" value="Lactamase_B"/>
    <property type="match status" value="1"/>
</dbReference>
<accession>A0A0X8V9G9</accession>
<dbReference type="Proteomes" id="UP000184204">
    <property type="component" value="Unassembled WGS sequence"/>
</dbReference>
<dbReference type="RefSeq" id="WP_066046955.1">
    <property type="nucleotide sequence ID" value="NZ_CP014223.1"/>
</dbReference>
<evidence type="ECO:0000313" key="5">
    <source>
        <dbReference type="EMBL" id="SHE27553.1"/>
    </source>
</evidence>
<reference evidence="4 6" key="1">
    <citation type="journal article" date="2016" name="Genome Announc.">
        <title>Complete Genome Sequence of the Amino Acid-Fermenting Clostridium propionicum X2 (DSM 1682).</title>
        <authorList>
            <person name="Poehlein A."/>
            <person name="Schlien K."/>
            <person name="Chowdhury N.P."/>
            <person name="Gottschalk G."/>
            <person name="Buckel W."/>
            <person name="Daniel R."/>
        </authorList>
    </citation>
    <scope>NUCLEOTIDE SEQUENCE [LARGE SCALE GENOMIC DNA]</scope>
    <source>
        <strain evidence="4 6">X2</strain>
    </source>
</reference>
<sequence length="541" mass="60568">MKLMFLGAAHEVTGSCHYIEACGKSILLDCGMEQGRDTYENQEIPVPASAIDYVFLSHAHIDHSGLLPLLYKNGFRGEIYATEATTDLCRIMLLDSAHIQEFEAQWRNRKAKRAGTTPFEPLYTTEEASAVASLFHASDYETEIPVTEGIKIRFTDVGHLLGSSSIEIWLTEGEITKKIVFSGDIGNLNQPIIHDPRYTAEADYVIMESTYGDRLHNPPPDYVLELARHIQETFDRGGNLVIPAFAVGRTQEMLYFIREIKERSLIKNHENFKVYVDSPLAIEATKIFTENRMDCYDTKAMELVKSGINPLEFSGLVTAVTPEDSQAINFDKAPKVIISASGMCEAGRIRHHLKHNLWRKESTILFVGYQAMGTLGRIIVEGATEVRLFGETITVNAHIEQLAGVSGHADKKGLLNWINHFEPKPEKVFVVHGDDLVADEFARCLKEDYQLQSVGPYSGACYDLATGILLAEGVKIPVKLKEYPQQKGVSSGAKRAMYLADRLDLANQRLTRIINQNKGGANKDMEQLLKQLEEFADRLEQ</sequence>
<dbReference type="Pfam" id="PF10996">
    <property type="entry name" value="Beta-Casp"/>
    <property type="match status" value="1"/>
</dbReference>
<dbReference type="InterPro" id="IPR022712">
    <property type="entry name" value="Beta_Casp"/>
</dbReference>
<keyword evidence="1 4" id="KW-0378">Hydrolase</keyword>
<dbReference type="SUPFAM" id="SSF56281">
    <property type="entry name" value="Metallo-hydrolase/oxidoreductase"/>
    <property type="match status" value="1"/>
</dbReference>